<sequence length="192" mass="20903">MHFPRSRQLLAVFAATVAVSGLSALPAQATTQTPVRPVVHYAADRLAIADLVAASKWISGAPIEDPVREQQVLDDVARQAEELGADPDEMRTIFRDQIEASKVVQNGLHRRWRQHPSQAPTEAPGLEKIRDKINVASSALVHAVADTAKERARLGCRIEVTVGAVVESHERHFDALHLAGLGRALPSVCHRT</sequence>
<dbReference type="NCBIfam" id="TIGR01806">
    <property type="entry name" value="CM_mono2"/>
    <property type="match status" value="1"/>
</dbReference>
<dbReference type="InterPro" id="IPR036979">
    <property type="entry name" value="CM_dom_sf"/>
</dbReference>
<evidence type="ECO:0000313" key="8">
    <source>
        <dbReference type="Proteomes" id="UP001595699"/>
    </source>
</evidence>
<dbReference type="InterPro" id="IPR002701">
    <property type="entry name" value="CM_II_prokaryot"/>
</dbReference>
<protein>
    <recommendedName>
        <fullName evidence="2">chorismate mutase</fullName>
        <ecNumber evidence="2">5.4.99.5</ecNumber>
    </recommendedName>
</protein>
<evidence type="ECO:0000256" key="1">
    <source>
        <dbReference type="ARBA" id="ARBA00004817"/>
    </source>
</evidence>
<feature type="chain" id="PRO_5046084605" description="chorismate mutase" evidence="5">
    <location>
        <begin position="30"/>
        <end position="192"/>
    </location>
</feature>
<evidence type="ECO:0000256" key="2">
    <source>
        <dbReference type="ARBA" id="ARBA00012404"/>
    </source>
</evidence>
<dbReference type="InterPro" id="IPR008240">
    <property type="entry name" value="Chorismate_mutase_periplasmic"/>
</dbReference>
<dbReference type="EMBL" id="JBHRZH010000005">
    <property type="protein sequence ID" value="MFC3760527.1"/>
    <property type="molecule type" value="Genomic_DNA"/>
</dbReference>
<evidence type="ECO:0000313" key="7">
    <source>
        <dbReference type="EMBL" id="MFC3760527.1"/>
    </source>
</evidence>
<dbReference type="PROSITE" id="PS51168">
    <property type="entry name" value="CHORISMATE_MUT_2"/>
    <property type="match status" value="1"/>
</dbReference>
<feature type="signal peptide" evidence="5">
    <location>
        <begin position="1"/>
        <end position="29"/>
    </location>
</feature>
<comment type="pathway">
    <text evidence="1">Metabolic intermediate biosynthesis; prephenate biosynthesis; prephenate from chorismate: step 1/1.</text>
</comment>
<dbReference type="PANTHER" id="PTHR38041">
    <property type="entry name" value="CHORISMATE MUTASE"/>
    <property type="match status" value="1"/>
</dbReference>
<keyword evidence="4 7" id="KW-0413">Isomerase</keyword>
<dbReference type="RefSeq" id="WP_205122430.1">
    <property type="nucleotide sequence ID" value="NZ_JAFBCM010000001.1"/>
</dbReference>
<evidence type="ECO:0000256" key="5">
    <source>
        <dbReference type="SAM" id="SignalP"/>
    </source>
</evidence>
<reference evidence="8" key="1">
    <citation type="journal article" date="2019" name="Int. J. Syst. Evol. Microbiol.">
        <title>The Global Catalogue of Microorganisms (GCM) 10K type strain sequencing project: providing services to taxonomists for standard genome sequencing and annotation.</title>
        <authorList>
            <consortium name="The Broad Institute Genomics Platform"/>
            <consortium name="The Broad Institute Genome Sequencing Center for Infectious Disease"/>
            <person name="Wu L."/>
            <person name="Ma J."/>
        </authorList>
    </citation>
    <scope>NUCLEOTIDE SEQUENCE [LARGE SCALE GENOMIC DNA]</scope>
    <source>
        <strain evidence="8">CGMCC 4.7241</strain>
    </source>
</reference>
<dbReference type="PANTHER" id="PTHR38041:SF2">
    <property type="entry name" value="SECRETED CHORISMATE MUTASE"/>
    <property type="match status" value="1"/>
</dbReference>
<keyword evidence="8" id="KW-1185">Reference proteome</keyword>
<dbReference type="SMART" id="SM00830">
    <property type="entry name" value="CM_2"/>
    <property type="match status" value="1"/>
</dbReference>
<dbReference type="Gene3D" id="1.20.59.10">
    <property type="entry name" value="Chorismate mutase"/>
    <property type="match status" value="1"/>
</dbReference>
<dbReference type="Pfam" id="PF01817">
    <property type="entry name" value="CM_2"/>
    <property type="match status" value="1"/>
</dbReference>
<dbReference type="NCBIfam" id="NF006741">
    <property type="entry name" value="PRK09269.1"/>
    <property type="match status" value="1"/>
</dbReference>
<dbReference type="EC" id="5.4.99.5" evidence="2"/>
<accession>A0ABV7Y6S2</accession>
<comment type="caution">
    <text evidence="7">The sequence shown here is derived from an EMBL/GenBank/DDBJ whole genome shotgun (WGS) entry which is preliminary data.</text>
</comment>
<keyword evidence="3 5" id="KW-0732">Signal</keyword>
<dbReference type="SUPFAM" id="SSF48600">
    <property type="entry name" value="Chorismate mutase II"/>
    <property type="match status" value="1"/>
</dbReference>
<feature type="domain" description="Chorismate mutase" evidence="6">
    <location>
        <begin position="16"/>
        <end position="109"/>
    </location>
</feature>
<evidence type="ECO:0000259" key="6">
    <source>
        <dbReference type="PROSITE" id="PS51168"/>
    </source>
</evidence>
<evidence type="ECO:0000256" key="3">
    <source>
        <dbReference type="ARBA" id="ARBA00022729"/>
    </source>
</evidence>
<dbReference type="InterPro" id="IPR036263">
    <property type="entry name" value="Chorismate_II_sf"/>
</dbReference>
<dbReference type="Proteomes" id="UP001595699">
    <property type="component" value="Unassembled WGS sequence"/>
</dbReference>
<organism evidence="7 8">
    <name type="scientific">Tenggerimyces flavus</name>
    <dbReference type="NCBI Taxonomy" id="1708749"/>
    <lineage>
        <taxon>Bacteria</taxon>
        <taxon>Bacillati</taxon>
        <taxon>Actinomycetota</taxon>
        <taxon>Actinomycetes</taxon>
        <taxon>Propionibacteriales</taxon>
        <taxon>Nocardioidaceae</taxon>
        <taxon>Tenggerimyces</taxon>
    </lineage>
</organism>
<dbReference type="GO" id="GO:0004106">
    <property type="term" value="F:chorismate mutase activity"/>
    <property type="evidence" value="ECO:0007669"/>
    <property type="project" value="UniProtKB-EC"/>
</dbReference>
<proteinExistence type="predicted"/>
<evidence type="ECO:0000256" key="4">
    <source>
        <dbReference type="ARBA" id="ARBA00023235"/>
    </source>
</evidence>
<gene>
    <name evidence="7" type="ORF">ACFOUW_06735</name>
</gene>
<dbReference type="InterPro" id="IPR051331">
    <property type="entry name" value="Chorismate_mutase-related"/>
</dbReference>
<name>A0ABV7Y6S2_9ACTN</name>